<reference evidence="2" key="1">
    <citation type="submission" date="2022-01" db="EMBL/GenBank/DDBJ databases">
        <authorList>
            <person name="King R."/>
        </authorList>
    </citation>
    <scope>NUCLEOTIDE SEQUENCE</scope>
</reference>
<dbReference type="Gene3D" id="3.40.50.1820">
    <property type="entry name" value="alpha/beta hydrolase"/>
    <property type="match status" value="1"/>
</dbReference>
<name>A0A9P0GIL5_PHACE</name>
<dbReference type="PANTHER" id="PTHR46331">
    <property type="entry name" value="VALACYCLOVIR HYDROLASE"/>
    <property type="match status" value="1"/>
</dbReference>
<reference evidence="2" key="2">
    <citation type="submission" date="2022-10" db="EMBL/GenBank/DDBJ databases">
        <authorList>
            <consortium name="ENA_rothamsted_submissions"/>
            <consortium name="culmorum"/>
            <person name="King R."/>
        </authorList>
    </citation>
    <scope>NUCLEOTIDE SEQUENCE</scope>
</reference>
<dbReference type="GO" id="GO:0017171">
    <property type="term" value="F:serine hydrolase activity"/>
    <property type="evidence" value="ECO:0007669"/>
    <property type="project" value="TreeGrafter"/>
</dbReference>
<dbReference type="PANTHER" id="PTHR46331:SF2">
    <property type="entry name" value="VALACYCLOVIR HYDROLASE"/>
    <property type="match status" value="1"/>
</dbReference>
<evidence type="ECO:0000259" key="1">
    <source>
        <dbReference type="Pfam" id="PF00561"/>
    </source>
</evidence>
<dbReference type="PRINTS" id="PR00111">
    <property type="entry name" value="ABHYDROLASE"/>
</dbReference>
<dbReference type="Proteomes" id="UP001153737">
    <property type="component" value="Chromosome 12"/>
</dbReference>
<sequence>MMVLWKNAISRLLRLNRYYNPVAKCSSMVQEQKIVIGGQTINYVKVGHGSKTIFCLSGVMGSIWRDFKPQIDGFDRNKFTVVVWDPPGYGRSRPPLKKFTPKFYENDAECAHQFMKELGISKYSLVGWSDGGVTSIIHAANYPEKVEKLIVWGSGTFIIPEEIESIELMRDLKRWSHKMKEPLLQFYTEEELQLMLNEWRDTLAEILQNGGNICKDRLGDLKCPTLILHGDKDPALDPIHPGFMIENIKNAKLHRFPEGKHTIHLKYSEEFNKLVTDFILEKE</sequence>
<organism evidence="2 3">
    <name type="scientific">Phaedon cochleariae</name>
    <name type="common">Mustard beetle</name>
    <dbReference type="NCBI Taxonomy" id="80249"/>
    <lineage>
        <taxon>Eukaryota</taxon>
        <taxon>Metazoa</taxon>
        <taxon>Ecdysozoa</taxon>
        <taxon>Arthropoda</taxon>
        <taxon>Hexapoda</taxon>
        <taxon>Insecta</taxon>
        <taxon>Pterygota</taxon>
        <taxon>Neoptera</taxon>
        <taxon>Endopterygota</taxon>
        <taxon>Coleoptera</taxon>
        <taxon>Polyphaga</taxon>
        <taxon>Cucujiformia</taxon>
        <taxon>Chrysomeloidea</taxon>
        <taxon>Chrysomelidae</taxon>
        <taxon>Chrysomelinae</taxon>
        <taxon>Chrysomelini</taxon>
        <taxon>Phaedon</taxon>
    </lineage>
</organism>
<accession>A0A9P0GIL5</accession>
<dbReference type="InterPro" id="IPR000073">
    <property type="entry name" value="AB_hydrolase_1"/>
</dbReference>
<evidence type="ECO:0000313" key="3">
    <source>
        <dbReference type="Proteomes" id="UP001153737"/>
    </source>
</evidence>
<dbReference type="Pfam" id="PF00561">
    <property type="entry name" value="Abhydrolase_1"/>
    <property type="match status" value="1"/>
</dbReference>
<dbReference type="InterPro" id="IPR029058">
    <property type="entry name" value="AB_hydrolase_fold"/>
</dbReference>
<feature type="domain" description="AB hydrolase-1" evidence="1">
    <location>
        <begin position="52"/>
        <end position="172"/>
    </location>
</feature>
<dbReference type="EMBL" id="OU896718">
    <property type="protein sequence ID" value="CAH1118971.1"/>
    <property type="molecule type" value="Genomic_DNA"/>
</dbReference>
<dbReference type="OrthoDB" id="19657at2759"/>
<dbReference type="AlphaFoldDB" id="A0A9P0GIL5"/>
<proteinExistence type="predicted"/>
<gene>
    <name evidence="2" type="ORF">PHAECO_LOCUS3239</name>
</gene>
<evidence type="ECO:0000313" key="2">
    <source>
        <dbReference type="EMBL" id="CAH1118971.1"/>
    </source>
</evidence>
<keyword evidence="3" id="KW-1185">Reference proteome</keyword>
<dbReference type="SUPFAM" id="SSF53474">
    <property type="entry name" value="alpha/beta-Hydrolases"/>
    <property type="match status" value="1"/>
</dbReference>
<protein>
    <recommendedName>
        <fullName evidence="1">AB hydrolase-1 domain-containing protein</fullName>
    </recommendedName>
</protein>